<evidence type="ECO:0000256" key="1">
    <source>
        <dbReference type="ARBA" id="ARBA00004651"/>
    </source>
</evidence>
<dbReference type="InterPro" id="IPR027417">
    <property type="entry name" value="P-loop_NTPase"/>
</dbReference>
<organism evidence="13 14">
    <name type="scientific">Kibdelosporangium aridum</name>
    <dbReference type="NCBI Taxonomy" id="2030"/>
    <lineage>
        <taxon>Bacteria</taxon>
        <taxon>Bacillati</taxon>
        <taxon>Actinomycetota</taxon>
        <taxon>Actinomycetes</taxon>
        <taxon>Pseudonocardiales</taxon>
        <taxon>Pseudonocardiaceae</taxon>
        <taxon>Kibdelosporangium</taxon>
    </lineage>
</organism>
<feature type="domain" description="ABC transporter" evidence="11">
    <location>
        <begin position="369"/>
        <end position="604"/>
    </location>
</feature>
<protein>
    <submittedName>
        <fullName evidence="13">ABC transporter</fullName>
    </submittedName>
</protein>
<proteinExistence type="inferred from homology"/>
<evidence type="ECO:0000256" key="9">
    <source>
        <dbReference type="ARBA" id="ARBA00061644"/>
    </source>
</evidence>
<dbReference type="FunFam" id="3.40.50.300:FF:000299">
    <property type="entry name" value="ABC transporter ATP-binding protein/permease"/>
    <property type="match status" value="1"/>
</dbReference>
<dbReference type="Gene3D" id="3.40.50.300">
    <property type="entry name" value="P-loop containing nucleotide triphosphate hydrolases"/>
    <property type="match status" value="1"/>
</dbReference>
<evidence type="ECO:0000256" key="3">
    <source>
        <dbReference type="ARBA" id="ARBA00022475"/>
    </source>
</evidence>
<keyword evidence="2" id="KW-0813">Transport</keyword>
<dbReference type="Pfam" id="PF00664">
    <property type="entry name" value="ABC_membrane"/>
    <property type="match status" value="1"/>
</dbReference>
<dbReference type="InterPro" id="IPR036640">
    <property type="entry name" value="ABC1_TM_sf"/>
</dbReference>
<feature type="domain" description="ABC transmembrane type-1" evidence="12">
    <location>
        <begin position="33"/>
        <end position="317"/>
    </location>
</feature>
<dbReference type="PROSITE" id="PS00211">
    <property type="entry name" value="ABC_TRANSPORTER_1"/>
    <property type="match status" value="1"/>
</dbReference>
<evidence type="ECO:0000256" key="5">
    <source>
        <dbReference type="ARBA" id="ARBA00022741"/>
    </source>
</evidence>
<dbReference type="Gene3D" id="1.20.1560.10">
    <property type="entry name" value="ABC transporter type 1, transmembrane domain"/>
    <property type="match status" value="1"/>
</dbReference>
<dbReference type="PANTHER" id="PTHR43394">
    <property type="entry name" value="ATP-DEPENDENT PERMEASE MDL1, MITOCHONDRIAL"/>
    <property type="match status" value="1"/>
</dbReference>
<evidence type="ECO:0000256" key="6">
    <source>
        <dbReference type="ARBA" id="ARBA00022840"/>
    </source>
</evidence>
<evidence type="ECO:0000256" key="7">
    <source>
        <dbReference type="ARBA" id="ARBA00022989"/>
    </source>
</evidence>
<dbReference type="EMBL" id="QHKI01000002">
    <property type="protein sequence ID" value="RSM90836.1"/>
    <property type="molecule type" value="Genomic_DNA"/>
</dbReference>
<dbReference type="AlphaFoldDB" id="A0A428ZRZ5"/>
<reference evidence="13 14" key="1">
    <citation type="submission" date="2018-05" db="EMBL/GenBank/DDBJ databases">
        <title>Evolution of GPA BGCs.</title>
        <authorList>
            <person name="Waglechner N."/>
            <person name="Wright G.D."/>
        </authorList>
    </citation>
    <scope>NUCLEOTIDE SEQUENCE [LARGE SCALE GENOMIC DNA]</scope>
    <source>
        <strain evidence="13 14">A82846</strain>
    </source>
</reference>
<dbReference type="InterPro" id="IPR011527">
    <property type="entry name" value="ABC1_TM_dom"/>
</dbReference>
<dbReference type="SMART" id="SM00382">
    <property type="entry name" value="AAA"/>
    <property type="match status" value="1"/>
</dbReference>
<feature type="transmembrane region" description="Helical" evidence="10">
    <location>
        <begin position="170"/>
        <end position="187"/>
    </location>
</feature>
<feature type="transmembrane region" description="Helical" evidence="10">
    <location>
        <begin position="143"/>
        <end position="164"/>
    </location>
</feature>
<accession>A0A428ZRZ5</accession>
<dbReference type="CDD" id="cd18550">
    <property type="entry name" value="ABC_6TM_exporter_like"/>
    <property type="match status" value="1"/>
</dbReference>
<feature type="transmembrane region" description="Helical" evidence="10">
    <location>
        <begin position="31"/>
        <end position="53"/>
    </location>
</feature>
<dbReference type="SUPFAM" id="SSF90123">
    <property type="entry name" value="ABC transporter transmembrane region"/>
    <property type="match status" value="1"/>
</dbReference>
<dbReference type="RefSeq" id="WP_125725967.1">
    <property type="nucleotide sequence ID" value="NZ_QHKI01000002.1"/>
</dbReference>
<dbReference type="InterPro" id="IPR003593">
    <property type="entry name" value="AAA+_ATPase"/>
</dbReference>
<evidence type="ECO:0000256" key="2">
    <source>
        <dbReference type="ARBA" id="ARBA00022448"/>
    </source>
</evidence>
<evidence type="ECO:0000256" key="10">
    <source>
        <dbReference type="SAM" id="Phobius"/>
    </source>
</evidence>
<keyword evidence="6" id="KW-0067">ATP-binding</keyword>
<evidence type="ECO:0000259" key="12">
    <source>
        <dbReference type="PROSITE" id="PS50929"/>
    </source>
</evidence>
<dbReference type="SUPFAM" id="SSF52540">
    <property type="entry name" value="P-loop containing nucleoside triphosphate hydrolases"/>
    <property type="match status" value="1"/>
</dbReference>
<dbReference type="InterPro" id="IPR017871">
    <property type="entry name" value="ABC_transporter-like_CS"/>
</dbReference>
<feature type="transmembrane region" description="Helical" evidence="10">
    <location>
        <begin position="68"/>
        <end position="89"/>
    </location>
</feature>
<keyword evidence="4 10" id="KW-0812">Transmembrane</keyword>
<comment type="similarity">
    <text evidence="9">Belongs to the ABC transporter superfamily. Lipid exporter (TC 3.A.1.106) family.</text>
</comment>
<dbReference type="InterPro" id="IPR039421">
    <property type="entry name" value="Type_1_exporter"/>
</dbReference>
<keyword evidence="5" id="KW-0547">Nucleotide-binding</keyword>
<dbReference type="GO" id="GO:0015421">
    <property type="term" value="F:ABC-type oligopeptide transporter activity"/>
    <property type="evidence" value="ECO:0007669"/>
    <property type="project" value="TreeGrafter"/>
</dbReference>
<dbReference type="GO" id="GO:0016887">
    <property type="term" value="F:ATP hydrolysis activity"/>
    <property type="evidence" value="ECO:0007669"/>
    <property type="project" value="InterPro"/>
</dbReference>
<evidence type="ECO:0000256" key="8">
    <source>
        <dbReference type="ARBA" id="ARBA00023136"/>
    </source>
</evidence>
<feature type="transmembrane region" description="Helical" evidence="10">
    <location>
        <begin position="257"/>
        <end position="280"/>
    </location>
</feature>
<dbReference type="Pfam" id="PF00005">
    <property type="entry name" value="ABC_tran"/>
    <property type="match status" value="1"/>
</dbReference>
<dbReference type="GO" id="GO:0005886">
    <property type="term" value="C:plasma membrane"/>
    <property type="evidence" value="ECO:0007669"/>
    <property type="project" value="UniProtKB-SubCell"/>
</dbReference>
<dbReference type="PROSITE" id="PS50929">
    <property type="entry name" value="ABC_TM1F"/>
    <property type="match status" value="1"/>
</dbReference>
<comment type="caution">
    <text evidence="13">The sequence shown here is derived from an EMBL/GenBank/DDBJ whole genome shotgun (WGS) entry which is preliminary data.</text>
</comment>
<keyword evidence="7 10" id="KW-1133">Transmembrane helix</keyword>
<dbReference type="PANTHER" id="PTHR43394:SF1">
    <property type="entry name" value="ATP-BINDING CASSETTE SUB-FAMILY B MEMBER 10, MITOCHONDRIAL"/>
    <property type="match status" value="1"/>
</dbReference>
<dbReference type="PROSITE" id="PS50893">
    <property type="entry name" value="ABC_TRANSPORTER_2"/>
    <property type="match status" value="1"/>
</dbReference>
<dbReference type="GO" id="GO:0005524">
    <property type="term" value="F:ATP binding"/>
    <property type="evidence" value="ECO:0007669"/>
    <property type="project" value="UniProtKB-KW"/>
</dbReference>
<keyword evidence="8 10" id="KW-0472">Membrane</keyword>
<comment type="subcellular location">
    <subcellularLocation>
        <location evidence="1">Cell membrane</location>
        <topology evidence="1">Multi-pass membrane protein</topology>
    </subcellularLocation>
</comment>
<keyword evidence="3" id="KW-1003">Cell membrane</keyword>
<evidence type="ECO:0000256" key="4">
    <source>
        <dbReference type="ARBA" id="ARBA00022692"/>
    </source>
</evidence>
<gene>
    <name evidence="13" type="ORF">DMH04_02960</name>
</gene>
<sequence>MGAARGVDAPKGVRKGTVGRVLRFAKPHRKLLIAFLILTVASAVLAVTTPLLAGRVVDAIVGGRDASLVIWLAVLIAALAILDAGLGLVERWQSARIGEGLIFDLRRAVFQHVQLMPVAFFTRTRTGALVSRLNNDVMGAQRAFTSTLSGLVANVIQLVLSLAVMVTLSWQVTALALVLLPVFVLPARRVGRRLADLQREASGLNAAMTTQMTERFSAPGATLVKLFSRPEAEAEEFGTKAGRVRDIGVKNAMATRWFMTSLTLVSALATALVYGLGGWLAIRGELAAGTVVALALLLTRLYSPLTALANVRVDVMTALVSFERVFEVLDLPPMIKEKPDARTVPAGGVSVQLKDVRFAYPAASAVSLASLEDVAALDTRGGQEVLHGISFRAEPGQMVALVGSSGAGKSTIASLVPRLYDVDGGAVLLSDVDVRDLSFDSIRDTVGVVTQDGHLFHDTIRANVAYARPDASDEEITSALARARLSDLIASLPDGLDTVVGERGYRLSGGERQRLTIARLLLANQRVVILDEATAHLDSESEAAVQEALVHALEGRTAIVIAHRLSTIRAADQILVVEGGQIVERGTHTELLNRDGRYAELYNTQFSSQLRDTGAVQV</sequence>
<dbReference type="Proteomes" id="UP000287547">
    <property type="component" value="Unassembled WGS sequence"/>
</dbReference>
<name>A0A428ZRZ5_KIBAR</name>
<dbReference type="InterPro" id="IPR003439">
    <property type="entry name" value="ABC_transporter-like_ATP-bd"/>
</dbReference>
<evidence type="ECO:0000259" key="11">
    <source>
        <dbReference type="PROSITE" id="PS50893"/>
    </source>
</evidence>
<dbReference type="OrthoDB" id="9806127at2"/>
<evidence type="ECO:0000313" key="14">
    <source>
        <dbReference type="Proteomes" id="UP000287547"/>
    </source>
</evidence>
<evidence type="ECO:0000313" key="13">
    <source>
        <dbReference type="EMBL" id="RSM90836.1"/>
    </source>
</evidence>